<sequence length="431" mass="48312">MRNLRLIINREYLARVRNKTFIVMTFLSPLIFVGMIMLIAYLSMLNSTEQKIIGIHDESGLFAGEFKDGEQVQYLDYSDKDLVSARQEVLENEYFGLIHISEVSPTYGKPEVEFFGKDTPGFGTIENIEKTISDKLTREQLIAKGIDVSEIDKARADVSVQIQNFAGEQSSKMSNYIKMFFGGAAGYLLMMFIIIYGNMVMRSVIEEKTNRIIEIIVSSVKPFQLLLGKVLGTSLAGLTQFSVWIILGTVLLFGISSFLGIDPMAARSPASAAIDNAMKPEINQLVVDILKLPYASLLSFFVIYFIGGYFLYSAIYAAIGAAVDSETDTQQFMFPIILPLILGIYVGFFSVVENPHGTVSTIFSIIPLTSPIVMLMRIPFGVPWWEIAISITVLIATNFGVLWLSAKIYRVGILMYGKKPTYKELYKWLKY</sequence>
<dbReference type="EMBL" id="QBKQ01000001">
    <property type="protein sequence ID" value="PTX44129.1"/>
    <property type="molecule type" value="Genomic_DNA"/>
</dbReference>
<evidence type="ECO:0000256" key="1">
    <source>
        <dbReference type="ARBA" id="ARBA00004651"/>
    </source>
</evidence>
<evidence type="ECO:0000256" key="2">
    <source>
        <dbReference type="ARBA" id="ARBA00022475"/>
    </source>
</evidence>
<dbReference type="GO" id="GO:0005886">
    <property type="term" value="C:plasma membrane"/>
    <property type="evidence" value="ECO:0007669"/>
    <property type="project" value="UniProtKB-SubCell"/>
</dbReference>
<evidence type="ECO:0000259" key="7">
    <source>
        <dbReference type="Pfam" id="PF12698"/>
    </source>
</evidence>
<keyword evidence="3 6" id="KW-0812">Transmembrane</keyword>
<evidence type="ECO:0000256" key="6">
    <source>
        <dbReference type="SAM" id="Phobius"/>
    </source>
</evidence>
<keyword evidence="9" id="KW-1185">Reference proteome</keyword>
<feature type="transmembrane region" description="Helical" evidence="6">
    <location>
        <begin position="21"/>
        <end position="42"/>
    </location>
</feature>
<organism evidence="8 9">
    <name type="scientific">Christiangramia gaetbulicola</name>
    <dbReference type="NCBI Taxonomy" id="703340"/>
    <lineage>
        <taxon>Bacteria</taxon>
        <taxon>Pseudomonadati</taxon>
        <taxon>Bacteroidota</taxon>
        <taxon>Flavobacteriia</taxon>
        <taxon>Flavobacteriales</taxon>
        <taxon>Flavobacteriaceae</taxon>
        <taxon>Christiangramia</taxon>
    </lineage>
</organism>
<accession>A0A2T6AJY0</accession>
<keyword evidence="4 6" id="KW-1133">Transmembrane helix</keyword>
<comment type="subcellular location">
    <subcellularLocation>
        <location evidence="1">Cell membrane</location>
        <topology evidence="1">Multi-pass membrane protein</topology>
    </subcellularLocation>
</comment>
<evidence type="ECO:0000256" key="5">
    <source>
        <dbReference type="ARBA" id="ARBA00023136"/>
    </source>
</evidence>
<dbReference type="Gene3D" id="3.40.190.10">
    <property type="entry name" value="Periplasmic binding protein-like II"/>
    <property type="match status" value="1"/>
</dbReference>
<evidence type="ECO:0000313" key="8">
    <source>
        <dbReference type="EMBL" id="PTX44129.1"/>
    </source>
</evidence>
<feature type="transmembrane region" description="Helical" evidence="6">
    <location>
        <begin position="292"/>
        <end position="312"/>
    </location>
</feature>
<evidence type="ECO:0000256" key="3">
    <source>
        <dbReference type="ARBA" id="ARBA00022692"/>
    </source>
</evidence>
<name>A0A2T6AJY0_9FLAO</name>
<feature type="transmembrane region" description="Helical" evidence="6">
    <location>
        <begin position="241"/>
        <end position="261"/>
    </location>
</feature>
<dbReference type="Pfam" id="PF12698">
    <property type="entry name" value="ABC2_membrane_3"/>
    <property type="match status" value="1"/>
</dbReference>
<keyword evidence="5 6" id="KW-0472">Membrane</keyword>
<dbReference type="OrthoDB" id="9768837at2"/>
<comment type="caution">
    <text evidence="8">The sequence shown here is derived from an EMBL/GenBank/DDBJ whole genome shotgun (WGS) entry which is preliminary data.</text>
</comment>
<gene>
    <name evidence="8" type="ORF">C8P64_0099</name>
</gene>
<proteinExistence type="predicted"/>
<feature type="transmembrane region" description="Helical" evidence="6">
    <location>
        <begin position="384"/>
        <end position="406"/>
    </location>
</feature>
<dbReference type="InterPro" id="IPR013525">
    <property type="entry name" value="ABC2_TM"/>
</dbReference>
<feature type="transmembrane region" description="Helical" evidence="6">
    <location>
        <begin position="359"/>
        <end position="378"/>
    </location>
</feature>
<keyword evidence="2" id="KW-1003">Cell membrane</keyword>
<dbReference type="InterPro" id="IPR051449">
    <property type="entry name" value="ABC-2_transporter_component"/>
</dbReference>
<reference evidence="8 9" key="1">
    <citation type="submission" date="2018-04" db="EMBL/GenBank/DDBJ databases">
        <title>Genomic Encyclopedia of Archaeal and Bacterial Type Strains, Phase II (KMG-II): from individual species to whole genera.</title>
        <authorList>
            <person name="Goeker M."/>
        </authorList>
    </citation>
    <scope>NUCLEOTIDE SEQUENCE [LARGE SCALE GENOMIC DNA]</scope>
    <source>
        <strain evidence="8 9">DSM 23082</strain>
    </source>
</reference>
<dbReference type="SUPFAM" id="SSF53850">
    <property type="entry name" value="Periplasmic binding protein-like II"/>
    <property type="match status" value="1"/>
</dbReference>
<dbReference type="Proteomes" id="UP000244174">
    <property type="component" value="Unassembled WGS sequence"/>
</dbReference>
<feature type="domain" description="ABC-2 type transporter transmembrane" evidence="7">
    <location>
        <begin position="19"/>
        <end position="406"/>
    </location>
</feature>
<dbReference type="RefSeq" id="WP_108170104.1">
    <property type="nucleotide sequence ID" value="NZ_QBKQ01000001.1"/>
</dbReference>
<evidence type="ECO:0000313" key="9">
    <source>
        <dbReference type="Proteomes" id="UP000244174"/>
    </source>
</evidence>
<protein>
    <submittedName>
        <fullName evidence="8">ABC-2 type transport system permease protein</fullName>
    </submittedName>
</protein>
<feature type="transmembrane region" description="Helical" evidence="6">
    <location>
        <begin position="332"/>
        <end position="352"/>
    </location>
</feature>
<dbReference type="GO" id="GO:0140359">
    <property type="term" value="F:ABC-type transporter activity"/>
    <property type="evidence" value="ECO:0007669"/>
    <property type="project" value="InterPro"/>
</dbReference>
<feature type="transmembrane region" description="Helical" evidence="6">
    <location>
        <begin position="179"/>
        <end position="200"/>
    </location>
</feature>
<dbReference type="PANTHER" id="PTHR30294">
    <property type="entry name" value="MEMBRANE COMPONENT OF ABC TRANSPORTER YHHJ-RELATED"/>
    <property type="match status" value="1"/>
</dbReference>
<evidence type="ECO:0000256" key="4">
    <source>
        <dbReference type="ARBA" id="ARBA00022989"/>
    </source>
</evidence>
<dbReference type="AlphaFoldDB" id="A0A2T6AJY0"/>
<dbReference type="PANTHER" id="PTHR30294:SF29">
    <property type="entry name" value="MULTIDRUG ABC TRANSPORTER PERMEASE YBHS-RELATED"/>
    <property type="match status" value="1"/>
</dbReference>